<comment type="caution">
    <text evidence="2">The sequence shown here is derived from an EMBL/GenBank/DDBJ whole genome shotgun (WGS) entry which is preliminary data.</text>
</comment>
<sequence>MSQSPPAATSPSSLKHPAPLRPIHTVEEFALSDLPSPAIDADVSPYDRLKALGIVLPPAPSPIANFVTHIQEGNMLYLSGQGPREEDGYMHTGKVGAYVSVEEAYKHARLTGINLLAVMHSALGDLRRVKRVVKLLGMVNAVPDFADHPSVINGCSDLLINVFGEAGNHARSAVGFSSLPGNITVEIEAIISLKD</sequence>
<protein>
    <recommendedName>
        <fullName evidence="1">Endoribonuclease L-PSP/chorismate mutase-like domain-containing protein</fullName>
    </recommendedName>
</protein>
<gene>
    <name evidence="2" type="ORF">CU100_20400</name>
</gene>
<accession>A0A2P7AP57</accession>
<dbReference type="EMBL" id="PGGN01000004">
    <property type="protein sequence ID" value="PSH55996.1"/>
    <property type="molecule type" value="Genomic_DNA"/>
</dbReference>
<dbReference type="Pfam" id="PF14588">
    <property type="entry name" value="YjgF_endoribonc"/>
    <property type="match status" value="1"/>
</dbReference>
<dbReference type="Proteomes" id="UP000241158">
    <property type="component" value="Unassembled WGS sequence"/>
</dbReference>
<evidence type="ECO:0000313" key="2">
    <source>
        <dbReference type="EMBL" id="PSH55996.1"/>
    </source>
</evidence>
<dbReference type="InterPro" id="IPR013813">
    <property type="entry name" value="Endoribo_LPSP/chorism_mut-like"/>
</dbReference>
<keyword evidence="3" id="KW-1185">Reference proteome</keyword>
<dbReference type="PANTHER" id="PTHR43760:SF1">
    <property type="entry name" value="ENDORIBONUCLEASE L-PSP_CHORISMATE MUTASE-LIKE DOMAIN-CONTAINING PROTEIN"/>
    <property type="match status" value="1"/>
</dbReference>
<evidence type="ECO:0000313" key="3">
    <source>
        <dbReference type="Proteomes" id="UP000241158"/>
    </source>
</evidence>
<dbReference type="PANTHER" id="PTHR43760">
    <property type="entry name" value="ENDORIBONUCLEASE-RELATED"/>
    <property type="match status" value="1"/>
</dbReference>
<organism evidence="2 3">
    <name type="scientific">Phyllobacterium endophyticum</name>
    <dbReference type="NCBI Taxonomy" id="1149773"/>
    <lineage>
        <taxon>Bacteria</taxon>
        <taxon>Pseudomonadati</taxon>
        <taxon>Pseudomonadota</taxon>
        <taxon>Alphaproteobacteria</taxon>
        <taxon>Hyphomicrobiales</taxon>
        <taxon>Phyllobacteriaceae</taxon>
        <taxon>Phyllobacterium</taxon>
    </lineage>
</organism>
<proteinExistence type="predicted"/>
<name>A0A2P7AP57_9HYPH</name>
<dbReference type="SUPFAM" id="SSF55298">
    <property type="entry name" value="YjgF-like"/>
    <property type="match status" value="1"/>
</dbReference>
<dbReference type="InterPro" id="IPR035959">
    <property type="entry name" value="RutC-like_sf"/>
</dbReference>
<evidence type="ECO:0000259" key="1">
    <source>
        <dbReference type="Pfam" id="PF14588"/>
    </source>
</evidence>
<reference evidence="3" key="1">
    <citation type="submission" date="2017-11" db="EMBL/GenBank/DDBJ databases">
        <authorList>
            <person name="Kuznetsova I."/>
            <person name="Sazanova A."/>
            <person name="Chirak E."/>
            <person name="Safronova V."/>
            <person name="Willems A."/>
        </authorList>
    </citation>
    <scope>NUCLEOTIDE SEQUENCE [LARGE SCALE GENOMIC DNA]</scope>
    <source>
        <strain evidence="3">PEPV15</strain>
    </source>
</reference>
<dbReference type="CDD" id="cd02199">
    <property type="entry name" value="YjgF_YER057c_UK114_like_1"/>
    <property type="match status" value="1"/>
</dbReference>
<dbReference type="Gene3D" id="3.30.1330.40">
    <property type="entry name" value="RutC-like"/>
    <property type="match status" value="1"/>
</dbReference>
<dbReference type="AlphaFoldDB" id="A0A2P7AP57"/>
<feature type="domain" description="Endoribonuclease L-PSP/chorismate mutase-like" evidence="1">
    <location>
        <begin position="48"/>
        <end position="180"/>
    </location>
</feature>
<dbReference type="OrthoDB" id="9806350at2"/>